<dbReference type="SUPFAM" id="SSF51197">
    <property type="entry name" value="Clavaminate synthase-like"/>
    <property type="match status" value="1"/>
</dbReference>
<dbReference type="Pfam" id="PF13759">
    <property type="entry name" value="2OG-FeII_Oxy_5"/>
    <property type="match status" value="1"/>
</dbReference>
<organism evidence="1 2">
    <name type="scientific">Sphingomonas tagetis</name>
    <dbReference type="NCBI Taxonomy" id="2949092"/>
    <lineage>
        <taxon>Bacteria</taxon>
        <taxon>Pseudomonadati</taxon>
        <taxon>Pseudomonadota</taxon>
        <taxon>Alphaproteobacteria</taxon>
        <taxon>Sphingomonadales</taxon>
        <taxon>Sphingomonadaceae</taxon>
        <taxon>Sphingomonas</taxon>
    </lineage>
</organism>
<dbReference type="Gene3D" id="2.60.120.620">
    <property type="entry name" value="q2cbj1_9rhob like domain"/>
    <property type="match status" value="1"/>
</dbReference>
<dbReference type="InterPro" id="IPR012668">
    <property type="entry name" value="CHP02466"/>
</dbReference>
<sequence>MAGYAQLRALWPYVSLAWRVTGDPRFDWLAGDAGLVGVFDLDIAALIDPLAAFMRSRHRAQAAPAGQSVRGGTQTAGPLFTLEAAEIRQLRAVVLAAVERHVAAMGGCDPRHPTRQHIGRPLRFAGSWSVRLTGAGHHSNHIHPQGWISSALYVAVPSQAEMGPAPNGWLQLGQPPPDLAGGLEPCRRIEPKPGRLVLFPSCMWHGTQPIDGGERLTVAFDVAAVGP</sequence>
<dbReference type="RefSeq" id="WP_254293068.1">
    <property type="nucleotide sequence ID" value="NZ_JAMLDX010000007.1"/>
</dbReference>
<proteinExistence type="predicted"/>
<name>A0A9X2KLZ8_9SPHN</name>
<accession>A0A9X2KLZ8</accession>
<evidence type="ECO:0000313" key="1">
    <source>
        <dbReference type="EMBL" id="MCP3730931.1"/>
    </source>
</evidence>
<reference evidence="1" key="1">
    <citation type="submission" date="2022-05" db="EMBL/GenBank/DDBJ databases">
        <title>Sphingomonas sp. strain MG17 Genome sequencing and assembly.</title>
        <authorList>
            <person name="Kim I."/>
        </authorList>
    </citation>
    <scope>NUCLEOTIDE SEQUENCE</scope>
    <source>
        <strain evidence="1">MG17</strain>
    </source>
</reference>
<protein>
    <submittedName>
        <fullName evidence="1">2OG-Fe(II) oxygenase family protein</fullName>
    </submittedName>
</protein>
<evidence type="ECO:0000313" key="2">
    <source>
        <dbReference type="Proteomes" id="UP001139451"/>
    </source>
</evidence>
<dbReference type="AlphaFoldDB" id="A0A9X2KLZ8"/>
<keyword evidence="2" id="KW-1185">Reference proteome</keyword>
<dbReference type="Proteomes" id="UP001139451">
    <property type="component" value="Unassembled WGS sequence"/>
</dbReference>
<comment type="caution">
    <text evidence="1">The sequence shown here is derived from an EMBL/GenBank/DDBJ whole genome shotgun (WGS) entry which is preliminary data.</text>
</comment>
<gene>
    <name evidence="1" type="ORF">M9978_10865</name>
</gene>
<dbReference type="EMBL" id="JAMLDX010000007">
    <property type="protein sequence ID" value="MCP3730931.1"/>
    <property type="molecule type" value="Genomic_DNA"/>
</dbReference>